<dbReference type="InterPro" id="IPR050287">
    <property type="entry name" value="MTA/SAH_deaminase"/>
</dbReference>
<evidence type="ECO:0000256" key="1">
    <source>
        <dbReference type="ARBA" id="ARBA00022801"/>
    </source>
</evidence>
<evidence type="ECO:0000313" key="4">
    <source>
        <dbReference type="Proteomes" id="UP001597114"/>
    </source>
</evidence>
<dbReference type="PANTHER" id="PTHR43794">
    <property type="entry name" value="AMINOHYDROLASE SSNA-RELATED"/>
    <property type="match status" value="1"/>
</dbReference>
<proteinExistence type="predicted"/>
<keyword evidence="4" id="KW-1185">Reference proteome</keyword>
<dbReference type="SUPFAM" id="SSF51556">
    <property type="entry name" value="Metallo-dependent hydrolases"/>
    <property type="match status" value="1"/>
</dbReference>
<comment type="caution">
    <text evidence="3">The sequence shown here is derived from an EMBL/GenBank/DDBJ whole genome shotgun (WGS) entry which is preliminary data.</text>
</comment>
<feature type="domain" description="Amidohydrolase-related" evidence="2">
    <location>
        <begin position="53"/>
        <end position="393"/>
    </location>
</feature>
<dbReference type="InterPro" id="IPR032466">
    <property type="entry name" value="Metal_Hydrolase"/>
</dbReference>
<dbReference type="NCBIfam" id="NF006056">
    <property type="entry name" value="PRK08204.1"/>
    <property type="match status" value="1"/>
</dbReference>
<reference evidence="4" key="1">
    <citation type="journal article" date="2019" name="Int. J. Syst. Evol. Microbiol.">
        <title>The Global Catalogue of Microorganisms (GCM) 10K type strain sequencing project: providing services to taxonomists for standard genome sequencing and annotation.</title>
        <authorList>
            <consortium name="The Broad Institute Genomics Platform"/>
            <consortium name="The Broad Institute Genome Sequencing Center for Infectious Disease"/>
            <person name="Wu L."/>
            <person name="Ma J."/>
        </authorList>
    </citation>
    <scope>NUCLEOTIDE SEQUENCE [LARGE SCALE GENOMIC DNA]</scope>
    <source>
        <strain evidence="4">CCM 7043</strain>
    </source>
</reference>
<dbReference type="Pfam" id="PF01979">
    <property type="entry name" value="Amidohydro_1"/>
    <property type="match status" value="1"/>
</dbReference>
<dbReference type="Gene3D" id="2.30.40.10">
    <property type="entry name" value="Urease, subunit C, domain 1"/>
    <property type="match status" value="1"/>
</dbReference>
<dbReference type="PANTHER" id="PTHR43794:SF11">
    <property type="entry name" value="AMIDOHYDROLASE-RELATED DOMAIN-CONTAINING PROTEIN"/>
    <property type="match status" value="1"/>
</dbReference>
<accession>A0ABW4FD49</accession>
<evidence type="ECO:0000259" key="2">
    <source>
        <dbReference type="Pfam" id="PF01979"/>
    </source>
</evidence>
<organism evidence="3 4">
    <name type="scientific">Pseudonocardia yunnanensis</name>
    <dbReference type="NCBI Taxonomy" id="58107"/>
    <lineage>
        <taxon>Bacteria</taxon>
        <taxon>Bacillati</taxon>
        <taxon>Actinomycetota</taxon>
        <taxon>Actinomycetes</taxon>
        <taxon>Pseudonocardiales</taxon>
        <taxon>Pseudonocardiaceae</taxon>
        <taxon>Pseudonocardia</taxon>
    </lineage>
</organism>
<dbReference type="InterPro" id="IPR006680">
    <property type="entry name" value="Amidohydro-rel"/>
</dbReference>
<name>A0ABW4FD49_9PSEU</name>
<sequence>MDRLLLQHGTVIDTEPVAVHTDTDVLIQNGRIAAVGPGLDAAGAEVLDATDRIVAPGFVDTHRHGWQSVLRATAMDLGLMEYMSLLNGQIAPTLQPADLAVAAELTGLECLDAGITTLQDYAHIVYSPAHADAVVGGLQASGVRATFGYAQPVFAAADQWRADDARRVRERLLPDDDALVTMVLAAMGPSFAAPEVVETEWKLAAELDVRLVTHVGATADVPNPIALLGERGLMREGTLYVHGNTLTDEDLRLISGSGGTLSITPAIEARMNIGAPTLGRTRRFGVTAGLGVDVVTSGPGDLFSVMRAALMSEDVSDGERVPVADVLALATLGGAAAMSMQDRVGSLRPGKQADIVLLRTDDVSTVGGHNPIGTVVSAHPGVVDAVLVAGRFVKRDGRLLHRRVGEVVTEAKKIAARLAG</sequence>
<dbReference type="RefSeq" id="WP_344725154.1">
    <property type="nucleotide sequence ID" value="NZ_BAAAUS010000029.1"/>
</dbReference>
<dbReference type="Gene3D" id="3.20.20.140">
    <property type="entry name" value="Metal-dependent hydrolases"/>
    <property type="match status" value="1"/>
</dbReference>
<evidence type="ECO:0000313" key="3">
    <source>
        <dbReference type="EMBL" id="MFD1524339.1"/>
    </source>
</evidence>
<dbReference type="EMBL" id="JBHUCO010000081">
    <property type="protein sequence ID" value="MFD1524339.1"/>
    <property type="molecule type" value="Genomic_DNA"/>
</dbReference>
<dbReference type="SUPFAM" id="SSF51338">
    <property type="entry name" value="Composite domain of metallo-dependent hydrolases"/>
    <property type="match status" value="1"/>
</dbReference>
<dbReference type="Proteomes" id="UP001597114">
    <property type="component" value="Unassembled WGS sequence"/>
</dbReference>
<keyword evidence="1" id="KW-0378">Hydrolase</keyword>
<dbReference type="InterPro" id="IPR011059">
    <property type="entry name" value="Metal-dep_hydrolase_composite"/>
</dbReference>
<protein>
    <submittedName>
        <fullName evidence="3">Amidohydrolase family protein</fullName>
    </submittedName>
</protein>
<gene>
    <name evidence="3" type="ORF">ACFSJD_43110</name>
</gene>